<dbReference type="EMBL" id="VDEP01000172">
    <property type="protein sequence ID" value="KAA1126199.1"/>
    <property type="molecule type" value="Genomic_DNA"/>
</dbReference>
<evidence type="ECO:0000256" key="1">
    <source>
        <dbReference type="SAM" id="MobiDB-lite"/>
    </source>
</evidence>
<protein>
    <submittedName>
        <fullName evidence="2">Uncharacterized protein</fullName>
    </submittedName>
</protein>
<gene>
    <name evidence="2" type="ORF">PGTUg99_012131</name>
</gene>
<evidence type="ECO:0000313" key="2">
    <source>
        <dbReference type="EMBL" id="KAA1126199.1"/>
    </source>
</evidence>
<evidence type="ECO:0000313" key="3">
    <source>
        <dbReference type="Proteomes" id="UP000325313"/>
    </source>
</evidence>
<feature type="region of interest" description="Disordered" evidence="1">
    <location>
        <begin position="1"/>
        <end position="25"/>
    </location>
</feature>
<reference evidence="2 3" key="1">
    <citation type="submission" date="2019-05" db="EMBL/GenBank/DDBJ databases">
        <title>Emergence of the Ug99 lineage of the wheat stem rust pathogen through somatic hybridization.</title>
        <authorList>
            <person name="Li F."/>
            <person name="Upadhyaya N.M."/>
            <person name="Sperschneider J."/>
            <person name="Matny O."/>
            <person name="Nguyen-Phuc H."/>
            <person name="Mago R."/>
            <person name="Raley C."/>
            <person name="Miller M.E."/>
            <person name="Silverstein K.A.T."/>
            <person name="Henningsen E."/>
            <person name="Hirsch C.D."/>
            <person name="Visser B."/>
            <person name="Pretorius Z.A."/>
            <person name="Steffenson B.J."/>
            <person name="Schwessinger B."/>
            <person name="Dodds P.N."/>
            <person name="Figueroa M."/>
        </authorList>
    </citation>
    <scope>NUCLEOTIDE SEQUENCE [LARGE SCALE GENOMIC DNA]</scope>
    <source>
        <strain evidence="2 3">Ug99</strain>
    </source>
</reference>
<accession>A0A5B0RLB3</accession>
<dbReference type="Proteomes" id="UP000325313">
    <property type="component" value="Unassembled WGS sequence"/>
</dbReference>
<proteinExistence type="predicted"/>
<organism evidence="2 3">
    <name type="scientific">Puccinia graminis f. sp. tritici</name>
    <dbReference type="NCBI Taxonomy" id="56615"/>
    <lineage>
        <taxon>Eukaryota</taxon>
        <taxon>Fungi</taxon>
        <taxon>Dikarya</taxon>
        <taxon>Basidiomycota</taxon>
        <taxon>Pucciniomycotina</taxon>
        <taxon>Pucciniomycetes</taxon>
        <taxon>Pucciniales</taxon>
        <taxon>Pucciniaceae</taxon>
        <taxon>Puccinia</taxon>
    </lineage>
</organism>
<sequence length="97" mass="10552">MASAMVDPRQSQSSQKIIAHHPRPYNIHYPKPNTHRSSPAGCSSLIIPGFTSSSLPSLPIPSSCSSTSTLLITKKTPFCLSLVIFSSTPRRDILNPY</sequence>
<comment type="caution">
    <text evidence="2">The sequence shown here is derived from an EMBL/GenBank/DDBJ whole genome shotgun (WGS) entry which is preliminary data.</text>
</comment>
<dbReference type="AlphaFoldDB" id="A0A5B0RLB3"/>
<name>A0A5B0RLB3_PUCGR</name>